<feature type="region of interest" description="Disordered" evidence="1">
    <location>
        <begin position="128"/>
        <end position="153"/>
    </location>
</feature>
<evidence type="ECO:0000256" key="1">
    <source>
        <dbReference type="SAM" id="MobiDB-lite"/>
    </source>
</evidence>
<protein>
    <recommendedName>
        <fullName evidence="2">OTU domain-containing protein</fullName>
    </recommendedName>
</protein>
<sequence>MPGSKRRALKNLLSPHNSAATSPTGSATEQQQPPPPSVHSTMAPQDELALVEGMEQRQTMISPQGASPVSALSIPAAQQPAPVDVNGAATTTTTTTTTPTAEASAMSPKKKQHGGFAGLYRRDKEGTAAADEAAVETSSGGGGKKKSSKQRFLEREARKKEALLAAAPAVDEAANARLEKEKAEEAQIITQVCTELGVQLHEIEADGHCMYSAIADQLHLLGLSRDASYHNTRHAAATYLSENADAFMPFVASIHGEDMAGATDDGMMTPAGYAEYCKRVAQSGDWGGEIEIQALAKYYRVPIHVIQHGPPHIISHTPVDEGSGPLTAEQAKQAGDKVVRISYHRRMYGLGEHYNSLRPGAAAAAAATAQS</sequence>
<dbReference type="PROSITE" id="PS50802">
    <property type="entry name" value="OTU"/>
    <property type="match status" value="1"/>
</dbReference>
<dbReference type="AlphaFoldDB" id="A0A8H3YF03"/>
<dbReference type="PANTHER" id="PTHR12419:SF10">
    <property type="entry name" value="DEUBIQUITINASE OTUD6B"/>
    <property type="match status" value="1"/>
</dbReference>
<dbReference type="GO" id="GO:0004843">
    <property type="term" value="F:cysteine-type deubiquitinase activity"/>
    <property type="evidence" value="ECO:0007669"/>
    <property type="project" value="TreeGrafter"/>
</dbReference>
<feature type="compositionally biased region" description="Polar residues" evidence="1">
    <location>
        <begin position="14"/>
        <end position="31"/>
    </location>
</feature>
<dbReference type="GO" id="GO:0016579">
    <property type="term" value="P:protein deubiquitination"/>
    <property type="evidence" value="ECO:0007669"/>
    <property type="project" value="TreeGrafter"/>
</dbReference>
<organism evidence="3 4">
    <name type="scientific">Naganishia liquefaciens</name>
    <dbReference type="NCBI Taxonomy" id="104408"/>
    <lineage>
        <taxon>Eukaryota</taxon>
        <taxon>Fungi</taxon>
        <taxon>Dikarya</taxon>
        <taxon>Basidiomycota</taxon>
        <taxon>Agaricomycotina</taxon>
        <taxon>Tremellomycetes</taxon>
        <taxon>Filobasidiales</taxon>
        <taxon>Filobasidiaceae</taxon>
        <taxon>Naganishia</taxon>
    </lineage>
</organism>
<reference evidence="3" key="1">
    <citation type="submission" date="2020-07" db="EMBL/GenBank/DDBJ databases">
        <title>Draft Genome Sequence of a Deep-Sea Yeast, Naganishia (Cryptococcus) liquefaciens strain N6.</title>
        <authorList>
            <person name="Han Y.W."/>
            <person name="Kajitani R."/>
            <person name="Morimoto H."/>
            <person name="Parhat M."/>
            <person name="Tsubouchi H."/>
            <person name="Bakenova O."/>
            <person name="Ogata M."/>
            <person name="Argunhan B."/>
            <person name="Aoki R."/>
            <person name="Kajiwara S."/>
            <person name="Itoh T."/>
            <person name="Iwasaki H."/>
        </authorList>
    </citation>
    <scope>NUCLEOTIDE SEQUENCE</scope>
    <source>
        <strain evidence="3">N6</strain>
    </source>
</reference>
<dbReference type="Pfam" id="PF02338">
    <property type="entry name" value="OTU"/>
    <property type="match status" value="1"/>
</dbReference>
<dbReference type="OrthoDB" id="415023at2759"/>
<comment type="caution">
    <text evidence="3">The sequence shown here is derived from an EMBL/GenBank/DDBJ whole genome shotgun (WGS) entry which is preliminary data.</text>
</comment>
<dbReference type="CDD" id="cd22748">
    <property type="entry name" value="OTU_OTUD6-like"/>
    <property type="match status" value="1"/>
</dbReference>
<gene>
    <name evidence="3" type="ORF">NliqN6_2169</name>
</gene>
<dbReference type="EMBL" id="BLZA01000013">
    <property type="protein sequence ID" value="GHJ85767.1"/>
    <property type="molecule type" value="Genomic_DNA"/>
</dbReference>
<dbReference type="PANTHER" id="PTHR12419">
    <property type="entry name" value="OTU DOMAIN CONTAINING PROTEIN"/>
    <property type="match status" value="1"/>
</dbReference>
<proteinExistence type="predicted"/>
<dbReference type="InterPro" id="IPR038765">
    <property type="entry name" value="Papain-like_cys_pep_sf"/>
</dbReference>
<feature type="compositionally biased region" description="Polar residues" evidence="1">
    <location>
        <begin position="56"/>
        <end position="67"/>
    </location>
</feature>
<dbReference type="InterPro" id="IPR003323">
    <property type="entry name" value="OTU_dom"/>
</dbReference>
<dbReference type="SUPFAM" id="SSF54001">
    <property type="entry name" value="Cysteine proteinases"/>
    <property type="match status" value="1"/>
</dbReference>
<evidence type="ECO:0000313" key="3">
    <source>
        <dbReference type="EMBL" id="GHJ85767.1"/>
    </source>
</evidence>
<feature type="region of interest" description="Disordered" evidence="1">
    <location>
        <begin position="1"/>
        <end position="116"/>
    </location>
</feature>
<accession>A0A8H3YF03</accession>
<evidence type="ECO:0000259" key="2">
    <source>
        <dbReference type="PROSITE" id="PS50802"/>
    </source>
</evidence>
<dbReference type="Gene3D" id="3.90.70.80">
    <property type="match status" value="1"/>
</dbReference>
<feature type="compositionally biased region" description="Low complexity" evidence="1">
    <location>
        <begin position="88"/>
        <end position="101"/>
    </location>
</feature>
<name>A0A8H3YF03_9TREE</name>
<dbReference type="InterPro" id="IPR050704">
    <property type="entry name" value="Peptidase_C85-like"/>
</dbReference>
<feature type="domain" description="OTU" evidence="2">
    <location>
        <begin position="198"/>
        <end position="360"/>
    </location>
</feature>
<dbReference type="Proteomes" id="UP000620104">
    <property type="component" value="Unassembled WGS sequence"/>
</dbReference>
<evidence type="ECO:0000313" key="4">
    <source>
        <dbReference type="Proteomes" id="UP000620104"/>
    </source>
</evidence>
<keyword evidence="4" id="KW-1185">Reference proteome</keyword>